<dbReference type="Gene3D" id="1.10.150.240">
    <property type="entry name" value="Putative phosphatase, domain 2"/>
    <property type="match status" value="1"/>
</dbReference>
<evidence type="ECO:0000313" key="11">
    <source>
        <dbReference type="EMBL" id="MVU83858.1"/>
    </source>
</evidence>
<reference evidence="11 12" key="1">
    <citation type="submission" date="2019-12" db="EMBL/GenBank/DDBJ databases">
        <title>Nocardia sp. nov. ET3-3 isolated from soil.</title>
        <authorList>
            <person name="Kanchanasin P."/>
            <person name="Tanasupawat S."/>
            <person name="Yuki M."/>
            <person name="Kudo T."/>
        </authorList>
    </citation>
    <scope>NUCLEOTIDE SEQUENCE [LARGE SCALE GENOMIC DNA]</scope>
    <source>
        <strain evidence="11 12">ET3-3</strain>
    </source>
</reference>
<gene>
    <name evidence="11" type="ORF">GPX89_42350</name>
</gene>
<evidence type="ECO:0000256" key="5">
    <source>
        <dbReference type="ARBA" id="ARBA00022842"/>
    </source>
</evidence>
<dbReference type="InterPro" id="IPR023198">
    <property type="entry name" value="PGP-like_dom2"/>
</dbReference>
<comment type="similarity">
    <text evidence="2">Belongs to the HAD-like hydrolase superfamily. CbbY/CbbZ/Gph/YieH family.</text>
</comment>
<keyword evidence="3" id="KW-0597">Phosphoprotein</keyword>
<keyword evidence="12" id="KW-1185">Reference proteome</keyword>
<dbReference type="InterPro" id="IPR023214">
    <property type="entry name" value="HAD_sf"/>
</dbReference>
<keyword evidence="11" id="KW-0378">Hydrolase</keyword>
<evidence type="ECO:0000256" key="9">
    <source>
        <dbReference type="ARBA" id="ARBA00044968"/>
    </source>
</evidence>
<dbReference type="EMBL" id="WRPP01000016">
    <property type="protein sequence ID" value="MVU83858.1"/>
    <property type="molecule type" value="Genomic_DNA"/>
</dbReference>
<keyword evidence="5" id="KW-0460">Magnesium</keyword>
<dbReference type="SFLD" id="SFLDG01129">
    <property type="entry name" value="C1.5:_HAD__Beta-PGM__Phosphata"/>
    <property type="match status" value="1"/>
</dbReference>
<keyword evidence="4" id="KW-0479">Metal-binding</keyword>
<evidence type="ECO:0000256" key="7">
    <source>
        <dbReference type="ARBA" id="ARBA00023277"/>
    </source>
</evidence>
<dbReference type="InterPro" id="IPR006439">
    <property type="entry name" value="HAD-SF_hydro_IA"/>
</dbReference>
<dbReference type="GO" id="GO:0008801">
    <property type="term" value="F:beta-phosphoglucomutase activity"/>
    <property type="evidence" value="ECO:0007669"/>
    <property type="project" value="UniProtKB-EC"/>
</dbReference>
<evidence type="ECO:0000256" key="1">
    <source>
        <dbReference type="ARBA" id="ARBA00001946"/>
    </source>
</evidence>
<dbReference type="NCBIfam" id="TIGR02009">
    <property type="entry name" value="PGMB-YQAB-SF"/>
    <property type="match status" value="1"/>
</dbReference>
<protein>
    <recommendedName>
        <fullName evidence="10">Beta-phosphoglucomutase</fullName>
        <ecNumber evidence="9">5.4.2.6</ecNumber>
    </recommendedName>
</protein>
<comment type="caution">
    <text evidence="11">The sequence shown here is derived from an EMBL/GenBank/DDBJ whole genome shotgun (WGS) entry which is preliminary data.</text>
</comment>
<dbReference type="InterPro" id="IPR036412">
    <property type="entry name" value="HAD-like_sf"/>
</dbReference>
<keyword evidence="7" id="KW-0119">Carbohydrate metabolism</keyword>
<dbReference type="AlphaFoldDB" id="A0A7K1VCJ3"/>
<comment type="catalytic activity">
    <reaction evidence="8">
        <text>beta-D-glucose 1-phosphate = beta-D-glucose 6-phosphate</text>
        <dbReference type="Rhea" id="RHEA:20113"/>
        <dbReference type="ChEBI" id="CHEBI:57684"/>
        <dbReference type="ChEBI" id="CHEBI:58247"/>
        <dbReference type="EC" id="5.4.2.6"/>
    </reaction>
</comment>
<dbReference type="NCBIfam" id="TIGR01509">
    <property type="entry name" value="HAD-SF-IA-v3"/>
    <property type="match status" value="1"/>
</dbReference>
<dbReference type="EC" id="5.4.2.6" evidence="9"/>
<name>A0A7K1VCJ3_9NOCA</name>
<keyword evidence="6" id="KW-0413">Isomerase</keyword>
<dbReference type="InterPro" id="IPR051600">
    <property type="entry name" value="Beta-PGM-like"/>
</dbReference>
<accession>A0A7K1VCJ3</accession>
<evidence type="ECO:0000256" key="6">
    <source>
        <dbReference type="ARBA" id="ARBA00023235"/>
    </source>
</evidence>
<evidence type="ECO:0000256" key="2">
    <source>
        <dbReference type="ARBA" id="ARBA00006171"/>
    </source>
</evidence>
<dbReference type="SUPFAM" id="SSF56784">
    <property type="entry name" value="HAD-like"/>
    <property type="match status" value="1"/>
</dbReference>
<dbReference type="PANTHER" id="PTHR46193">
    <property type="entry name" value="6-PHOSPHOGLUCONATE PHOSPHATASE"/>
    <property type="match status" value="1"/>
</dbReference>
<dbReference type="Proteomes" id="UP000466794">
    <property type="component" value="Unassembled WGS sequence"/>
</dbReference>
<evidence type="ECO:0000256" key="10">
    <source>
        <dbReference type="ARBA" id="ARBA00044991"/>
    </source>
</evidence>
<sequence length="256" mass="26926">MTRTGAGATGNRLGLPETIAAALFDLDGVLTSTAELHERAWKQIFDEFLAARCGPGFRPFSAADYADHVDGRPRLDGVREFLRTRDITVPEGNSEDAPDEWTVRAIGDRKDRLLKTMIGRDGVHVYPGSVDYLSAVRVSGLRIAVVSSSANAAAVLDAADLARFVEVRVDGNTFAQRGLRGKPAPDGFLAAAGQLGVSPGGAAVFEDAVAGVEAGHAGRFGFVVGVERRGDDRHAEALRAAGADVVVSDLAELAES</sequence>
<dbReference type="Pfam" id="PF00702">
    <property type="entry name" value="Hydrolase"/>
    <property type="match status" value="1"/>
</dbReference>
<evidence type="ECO:0000256" key="8">
    <source>
        <dbReference type="ARBA" id="ARBA00044926"/>
    </source>
</evidence>
<dbReference type="SFLD" id="SFLDS00003">
    <property type="entry name" value="Haloacid_Dehalogenase"/>
    <property type="match status" value="1"/>
</dbReference>
<evidence type="ECO:0000256" key="3">
    <source>
        <dbReference type="ARBA" id="ARBA00022553"/>
    </source>
</evidence>
<dbReference type="Gene3D" id="3.40.50.1000">
    <property type="entry name" value="HAD superfamily/HAD-like"/>
    <property type="match status" value="1"/>
</dbReference>
<dbReference type="PANTHER" id="PTHR46193:SF18">
    <property type="entry name" value="HEXITOL PHOSPHATASE B"/>
    <property type="match status" value="1"/>
</dbReference>
<evidence type="ECO:0000313" key="12">
    <source>
        <dbReference type="Proteomes" id="UP000466794"/>
    </source>
</evidence>
<dbReference type="RefSeq" id="WP_157393447.1">
    <property type="nucleotide sequence ID" value="NZ_WRPP01000016.1"/>
</dbReference>
<dbReference type="InterPro" id="IPR010976">
    <property type="entry name" value="B-phosphoglucomutase_hydrolase"/>
</dbReference>
<organism evidence="11 12">
    <name type="scientific">Nocardia terrae</name>
    <dbReference type="NCBI Taxonomy" id="2675851"/>
    <lineage>
        <taxon>Bacteria</taxon>
        <taxon>Bacillati</taxon>
        <taxon>Actinomycetota</taxon>
        <taxon>Actinomycetes</taxon>
        <taxon>Mycobacteriales</taxon>
        <taxon>Nocardiaceae</taxon>
        <taxon>Nocardia</taxon>
    </lineage>
</organism>
<comment type="cofactor">
    <cofactor evidence="1">
        <name>Mg(2+)</name>
        <dbReference type="ChEBI" id="CHEBI:18420"/>
    </cofactor>
</comment>
<proteinExistence type="inferred from homology"/>
<evidence type="ECO:0000256" key="4">
    <source>
        <dbReference type="ARBA" id="ARBA00022723"/>
    </source>
</evidence>
<dbReference type="GO" id="GO:0046872">
    <property type="term" value="F:metal ion binding"/>
    <property type="evidence" value="ECO:0007669"/>
    <property type="project" value="UniProtKB-KW"/>
</dbReference>
<dbReference type="GO" id="GO:0016787">
    <property type="term" value="F:hydrolase activity"/>
    <property type="evidence" value="ECO:0007669"/>
    <property type="project" value="UniProtKB-KW"/>
</dbReference>